<dbReference type="PROSITE" id="PS50109">
    <property type="entry name" value="HIS_KIN"/>
    <property type="match status" value="1"/>
</dbReference>
<evidence type="ECO:0000256" key="1">
    <source>
        <dbReference type="SAM" id="Phobius"/>
    </source>
</evidence>
<dbReference type="Pfam" id="PF00512">
    <property type="entry name" value="HisKA"/>
    <property type="match status" value="1"/>
</dbReference>
<feature type="transmembrane region" description="Helical" evidence="1">
    <location>
        <begin position="229"/>
        <end position="250"/>
    </location>
</feature>
<dbReference type="InterPro" id="IPR003661">
    <property type="entry name" value="HisK_dim/P_dom"/>
</dbReference>
<evidence type="ECO:0000259" key="2">
    <source>
        <dbReference type="PROSITE" id="PS50109"/>
    </source>
</evidence>
<dbReference type="InterPro" id="IPR003594">
    <property type="entry name" value="HATPase_dom"/>
</dbReference>
<protein>
    <submittedName>
        <fullName evidence="3">DUF4118 domain-containing protein</fullName>
    </submittedName>
</protein>
<evidence type="ECO:0000313" key="4">
    <source>
        <dbReference type="Proteomes" id="UP000683575"/>
    </source>
</evidence>
<dbReference type="RefSeq" id="WP_216939149.1">
    <property type="nucleotide sequence ID" value="NZ_CP077062.1"/>
</dbReference>
<dbReference type="PANTHER" id="PTHR45569">
    <property type="entry name" value="SENSOR PROTEIN KDPD"/>
    <property type="match status" value="1"/>
</dbReference>
<dbReference type="GO" id="GO:0000155">
    <property type="term" value="F:phosphorelay sensor kinase activity"/>
    <property type="evidence" value="ECO:0007669"/>
    <property type="project" value="InterPro"/>
</dbReference>
<gene>
    <name evidence="3" type="ORF">KRR39_19825</name>
</gene>
<accession>A0A975SYM4</accession>
<sequence>MVPMSPERIVVALTGGPEGEVLLRRAAGIAGRGAGGELHSVYVARPAPGGAPDPPGLARLRALTEELGGTHHALVGADPAQAVLDYARGIDATQVVVGVSRRSRLAAAVRAGVSDRLVADSGDIDVLMVSHPYARGAADAQRPSALSGPRRLGGWALGLAGPVLLTAVLDATRSVPTIQALAYLALTVLVALVGGLWPAVAAALVGSLLLNYFFTPPLHTLSVADLENVVALVLFLVVAVSVASVVDAAARRSVQADLARREADSLSRLNRALLRTRHGVDELLDLVLETFSMTAVTLLRSGPDGTSTRVATRGDRPPLDPRDADVATDAGEPVVLLLRGRTLPPHDLRVLGAFVTHLAVVLDREELAVQAAAADRLEQGNRLRTALLAAVSHDLRTPLAGIKAAVSTLRTPDVRWTADDQGELLAAIEDSADRLGAIIANLLDLSRLQTGGVTLVPDVVGLEDVVSRALSGLAEGDRVQLDLPDDLPAVRVDAGLLDRVVANLVDNALRHTDAGVQVDSGVTDGRAWLRVVDHGPGVRAADRAALFEPFQRLGDAPAGAGVGLGLAVARGLTEAMGGTLTASDTPGGGLTMTVSLPAVPTPRPLLHELVQP</sequence>
<dbReference type="CDD" id="cd00075">
    <property type="entry name" value="HATPase"/>
    <property type="match status" value="1"/>
</dbReference>
<dbReference type="InterPro" id="IPR006016">
    <property type="entry name" value="UspA"/>
</dbReference>
<dbReference type="GO" id="GO:0005886">
    <property type="term" value="C:plasma membrane"/>
    <property type="evidence" value="ECO:0007669"/>
    <property type="project" value="TreeGrafter"/>
</dbReference>
<proteinExistence type="predicted"/>
<name>A0A975SYM4_9ACTN</name>
<keyword evidence="4" id="KW-1185">Reference proteome</keyword>
<dbReference type="InterPro" id="IPR025201">
    <property type="entry name" value="KdpD_TM"/>
</dbReference>
<feature type="transmembrane region" description="Helical" evidence="1">
    <location>
        <begin position="181"/>
        <end position="209"/>
    </location>
</feature>
<keyword evidence="1" id="KW-0812">Transmembrane</keyword>
<dbReference type="Pfam" id="PF02518">
    <property type="entry name" value="HATPase_c"/>
    <property type="match status" value="1"/>
</dbReference>
<keyword evidence="1" id="KW-0472">Membrane</keyword>
<dbReference type="CDD" id="cd00082">
    <property type="entry name" value="HisKA"/>
    <property type="match status" value="1"/>
</dbReference>
<dbReference type="InterPro" id="IPR005467">
    <property type="entry name" value="His_kinase_dom"/>
</dbReference>
<dbReference type="SMART" id="SM00388">
    <property type="entry name" value="HisKA"/>
    <property type="match status" value="1"/>
</dbReference>
<evidence type="ECO:0000313" key="3">
    <source>
        <dbReference type="EMBL" id="QWZ07638.1"/>
    </source>
</evidence>
<organism evidence="3 4">
    <name type="scientific">Nocardioides panacis</name>
    <dbReference type="NCBI Taxonomy" id="2849501"/>
    <lineage>
        <taxon>Bacteria</taxon>
        <taxon>Bacillati</taxon>
        <taxon>Actinomycetota</taxon>
        <taxon>Actinomycetes</taxon>
        <taxon>Propionibacteriales</taxon>
        <taxon>Nocardioidaceae</taxon>
        <taxon>Nocardioides</taxon>
    </lineage>
</organism>
<dbReference type="Proteomes" id="UP000683575">
    <property type="component" value="Chromosome"/>
</dbReference>
<dbReference type="PANTHER" id="PTHR45569:SF1">
    <property type="entry name" value="SENSOR PROTEIN KDPD"/>
    <property type="match status" value="1"/>
</dbReference>
<dbReference type="SMART" id="SM00387">
    <property type="entry name" value="HATPase_c"/>
    <property type="match status" value="1"/>
</dbReference>
<feature type="transmembrane region" description="Helical" evidence="1">
    <location>
        <begin position="152"/>
        <end position="169"/>
    </location>
</feature>
<reference evidence="3" key="1">
    <citation type="submission" date="2021-06" db="EMBL/GenBank/DDBJ databases">
        <title>Complete genome sequence of Nocardioides sp. G188.</title>
        <authorList>
            <person name="Im W.-T."/>
        </authorList>
    </citation>
    <scope>NUCLEOTIDE SEQUENCE</scope>
    <source>
        <strain evidence="3">G188</strain>
    </source>
</reference>
<dbReference type="EMBL" id="CP077062">
    <property type="protein sequence ID" value="QWZ07638.1"/>
    <property type="molecule type" value="Genomic_DNA"/>
</dbReference>
<feature type="domain" description="Histidine kinase" evidence="2">
    <location>
        <begin position="390"/>
        <end position="600"/>
    </location>
</feature>
<keyword evidence="1" id="KW-1133">Transmembrane helix</keyword>
<dbReference type="Pfam" id="PF13493">
    <property type="entry name" value="DUF4118"/>
    <property type="match status" value="1"/>
</dbReference>
<dbReference type="KEGG" id="nps:KRR39_19825"/>
<dbReference type="Pfam" id="PF00582">
    <property type="entry name" value="Usp"/>
    <property type="match status" value="1"/>
</dbReference>
<dbReference type="AlphaFoldDB" id="A0A975SYM4"/>
<dbReference type="InterPro" id="IPR052023">
    <property type="entry name" value="Histidine_kinase_KdpD"/>
</dbReference>